<evidence type="ECO:0000256" key="3">
    <source>
        <dbReference type="ARBA" id="ARBA00007658"/>
    </source>
</evidence>
<evidence type="ECO:0000256" key="2">
    <source>
        <dbReference type="ARBA" id="ARBA00004321"/>
    </source>
</evidence>
<comment type="similarity">
    <text evidence="3">Belongs to the glycosyl hydrolase 47 family.</text>
</comment>
<comment type="caution">
    <text evidence="8">The sequence shown here is derived from an EMBL/GenBank/DDBJ whole genome shotgun (WGS) entry which is preliminary data.</text>
</comment>
<comment type="subcellular location">
    <subcellularLocation>
        <location evidence="2">Cytoplasmic vesicle lumen</location>
    </subcellularLocation>
</comment>
<sequence>MESVWLAETPRYLYLLFSPRDFLPLNDMVFHTDAHVLGVAADAASLKPPAGHADIRDFSY</sequence>
<evidence type="ECO:0000313" key="9">
    <source>
        <dbReference type="Proteomes" id="UP001610446"/>
    </source>
</evidence>
<proteinExistence type="inferred from homology"/>
<evidence type="ECO:0000256" key="6">
    <source>
        <dbReference type="ARBA" id="ARBA00030490"/>
    </source>
</evidence>
<evidence type="ECO:0000313" key="8">
    <source>
        <dbReference type="EMBL" id="KAL2829860.1"/>
    </source>
</evidence>
<evidence type="ECO:0000256" key="7">
    <source>
        <dbReference type="ARBA" id="ARBA00032673"/>
    </source>
</evidence>
<dbReference type="Gene3D" id="1.50.10.10">
    <property type="match status" value="1"/>
</dbReference>
<dbReference type="InterPro" id="IPR001382">
    <property type="entry name" value="Glyco_hydro_47"/>
</dbReference>
<dbReference type="InterPro" id="IPR036026">
    <property type="entry name" value="Seven-hairpin_glycosidases"/>
</dbReference>
<keyword evidence="4" id="KW-0968">Cytoplasmic vesicle</keyword>
<name>A0ABR4IQ17_9EURO</name>
<protein>
    <recommendedName>
        <fullName evidence="7">Class I alpha-mannosidase 1B</fullName>
    </recommendedName>
    <alternativeName>
        <fullName evidence="6">Man(9)-alpha-mannosidase 1B</fullName>
    </alternativeName>
</protein>
<reference evidence="8 9" key="1">
    <citation type="submission" date="2024-07" db="EMBL/GenBank/DDBJ databases">
        <title>Section-level genome sequencing and comparative genomics of Aspergillus sections Usti and Cavernicolus.</title>
        <authorList>
            <consortium name="Lawrence Berkeley National Laboratory"/>
            <person name="Nybo J.L."/>
            <person name="Vesth T.C."/>
            <person name="Theobald S."/>
            <person name="Frisvad J.C."/>
            <person name="Larsen T.O."/>
            <person name="Kjaerboelling I."/>
            <person name="Rothschild-Mancinelli K."/>
            <person name="Lyhne E.K."/>
            <person name="Kogle M.E."/>
            <person name="Barry K."/>
            <person name="Clum A."/>
            <person name="Na H."/>
            <person name="Ledsgaard L."/>
            <person name="Lin J."/>
            <person name="Lipzen A."/>
            <person name="Kuo A."/>
            <person name="Riley R."/>
            <person name="Mondo S."/>
            <person name="Labutti K."/>
            <person name="Haridas S."/>
            <person name="Pangalinan J."/>
            <person name="Salamov A.A."/>
            <person name="Simmons B.A."/>
            <person name="Magnuson J.K."/>
            <person name="Chen J."/>
            <person name="Drula E."/>
            <person name="Henrissat B."/>
            <person name="Wiebenga A."/>
            <person name="Lubbers R.J."/>
            <person name="Gomes A.C."/>
            <person name="Makela M.R."/>
            <person name="Stajich J."/>
            <person name="Grigoriev I.V."/>
            <person name="Mortensen U.H."/>
            <person name="De Vries R.P."/>
            <person name="Baker S.E."/>
            <person name="Andersen M.R."/>
        </authorList>
    </citation>
    <scope>NUCLEOTIDE SEQUENCE [LARGE SCALE GENOMIC DNA]</scope>
    <source>
        <strain evidence="8 9">CBS 123904</strain>
    </source>
</reference>
<evidence type="ECO:0000256" key="4">
    <source>
        <dbReference type="ARBA" id="ARBA00023329"/>
    </source>
</evidence>
<accession>A0ABR4IQ17</accession>
<dbReference type="Proteomes" id="UP001610446">
    <property type="component" value="Unassembled WGS sequence"/>
</dbReference>
<keyword evidence="9" id="KW-1185">Reference proteome</keyword>
<dbReference type="InterPro" id="IPR012341">
    <property type="entry name" value="6hp_glycosidase-like_sf"/>
</dbReference>
<comment type="cofactor">
    <cofactor evidence="1">
        <name>Mg(2+)</name>
        <dbReference type="ChEBI" id="CHEBI:18420"/>
    </cofactor>
</comment>
<dbReference type="Pfam" id="PF01532">
    <property type="entry name" value="Glyco_hydro_47"/>
    <property type="match status" value="1"/>
</dbReference>
<dbReference type="SUPFAM" id="SSF48225">
    <property type="entry name" value="Seven-hairpin glycosidases"/>
    <property type="match status" value="1"/>
</dbReference>
<evidence type="ECO:0000256" key="5">
    <source>
        <dbReference type="ARBA" id="ARBA00024790"/>
    </source>
</evidence>
<organism evidence="8 9">
    <name type="scientific">Aspergillus pseudoustus</name>
    <dbReference type="NCBI Taxonomy" id="1810923"/>
    <lineage>
        <taxon>Eukaryota</taxon>
        <taxon>Fungi</taxon>
        <taxon>Dikarya</taxon>
        <taxon>Ascomycota</taxon>
        <taxon>Pezizomycotina</taxon>
        <taxon>Eurotiomycetes</taxon>
        <taxon>Eurotiomycetidae</taxon>
        <taxon>Eurotiales</taxon>
        <taxon>Aspergillaceae</taxon>
        <taxon>Aspergillus</taxon>
        <taxon>Aspergillus subgen. Nidulantes</taxon>
    </lineage>
</organism>
<gene>
    <name evidence="8" type="ORF">BJY01DRAFT_227664</name>
</gene>
<comment type="function">
    <text evidence="5">Involved in the maturation of Asn-linked oligosaccharides. Progressively trims alpha-1,2-linked mannose residues from Man(9)GlcNAc(2) to produce Man(5)GlcNAc(2).</text>
</comment>
<dbReference type="EMBL" id="JBFXLU010000321">
    <property type="protein sequence ID" value="KAL2829860.1"/>
    <property type="molecule type" value="Genomic_DNA"/>
</dbReference>
<evidence type="ECO:0000256" key="1">
    <source>
        <dbReference type="ARBA" id="ARBA00001946"/>
    </source>
</evidence>